<gene>
    <name evidence="8" type="ORF">BT62DRAFT_933684</name>
</gene>
<dbReference type="GeneID" id="66108893"/>
<reference evidence="8" key="1">
    <citation type="submission" date="2020-11" db="EMBL/GenBank/DDBJ databases">
        <title>Adaptations for nitrogen fixation in a non-lichenized fungal sporocarp promotes dispersal by wood-feeding termites.</title>
        <authorList>
            <consortium name="DOE Joint Genome Institute"/>
            <person name="Koch R.A."/>
            <person name="Yoon G."/>
            <person name="Arayal U."/>
            <person name="Lail K."/>
            <person name="Amirebrahimi M."/>
            <person name="Labutti K."/>
            <person name="Lipzen A."/>
            <person name="Riley R."/>
            <person name="Barry K."/>
            <person name="Henrissat B."/>
            <person name="Grigoriev I.V."/>
            <person name="Herr J.R."/>
            <person name="Aime M.C."/>
        </authorList>
    </citation>
    <scope>NUCLEOTIDE SEQUENCE</scope>
    <source>
        <strain evidence="8">MCA 3950</strain>
    </source>
</reference>
<dbReference type="Gene3D" id="1.20.1070.10">
    <property type="entry name" value="Rhodopsin 7-helix transmembrane proteins"/>
    <property type="match status" value="1"/>
</dbReference>
<dbReference type="PROSITE" id="PS50262">
    <property type="entry name" value="G_PROTEIN_RECEP_F1_2"/>
    <property type="match status" value="1"/>
</dbReference>
<dbReference type="GO" id="GO:0007189">
    <property type="term" value="P:adenylate cyclase-activating G protein-coupled receptor signaling pathway"/>
    <property type="evidence" value="ECO:0007669"/>
    <property type="project" value="TreeGrafter"/>
</dbReference>
<evidence type="ECO:0000256" key="5">
    <source>
        <dbReference type="SAM" id="MobiDB-lite"/>
    </source>
</evidence>
<accession>A0A9P8AQS4</accession>
<keyword evidence="2 6" id="KW-0812">Transmembrane</keyword>
<dbReference type="Pfam" id="PF11710">
    <property type="entry name" value="Git3"/>
    <property type="match status" value="1"/>
</dbReference>
<feature type="transmembrane region" description="Helical" evidence="6">
    <location>
        <begin position="299"/>
        <end position="317"/>
    </location>
</feature>
<feature type="region of interest" description="Disordered" evidence="5">
    <location>
        <begin position="245"/>
        <end position="291"/>
    </location>
</feature>
<feature type="domain" description="G-protein coupled receptors family 1 profile" evidence="7">
    <location>
        <begin position="24"/>
        <end position="353"/>
    </location>
</feature>
<dbReference type="SUPFAM" id="SSF81321">
    <property type="entry name" value="Family A G protein-coupled receptor-like"/>
    <property type="match status" value="1"/>
</dbReference>
<feature type="compositionally biased region" description="Basic and acidic residues" evidence="5">
    <location>
        <begin position="245"/>
        <end position="257"/>
    </location>
</feature>
<evidence type="ECO:0000256" key="6">
    <source>
        <dbReference type="SAM" id="Phobius"/>
    </source>
</evidence>
<name>A0A9P8AQS4_9AGAR</name>
<dbReference type="InterPro" id="IPR017452">
    <property type="entry name" value="GPCR_Rhodpsn_7TM"/>
</dbReference>
<dbReference type="Proteomes" id="UP000812287">
    <property type="component" value="Unassembled WGS sequence"/>
</dbReference>
<proteinExistence type="predicted"/>
<feature type="transmembrane region" description="Helical" evidence="6">
    <location>
        <begin position="172"/>
        <end position="190"/>
    </location>
</feature>
<evidence type="ECO:0000259" key="7">
    <source>
        <dbReference type="PROSITE" id="PS50262"/>
    </source>
</evidence>
<evidence type="ECO:0000256" key="1">
    <source>
        <dbReference type="ARBA" id="ARBA00004141"/>
    </source>
</evidence>
<evidence type="ECO:0000313" key="9">
    <source>
        <dbReference type="Proteomes" id="UP000812287"/>
    </source>
</evidence>
<comment type="caution">
    <text evidence="8">The sequence shown here is derived from an EMBL/GenBank/DDBJ whole genome shotgun (WGS) entry which is preliminary data.</text>
</comment>
<feature type="transmembrane region" description="Helical" evidence="6">
    <location>
        <begin position="122"/>
        <end position="143"/>
    </location>
</feature>
<evidence type="ECO:0000256" key="4">
    <source>
        <dbReference type="ARBA" id="ARBA00023136"/>
    </source>
</evidence>
<dbReference type="RefSeq" id="XP_043038148.1">
    <property type="nucleotide sequence ID" value="XM_043186596.1"/>
</dbReference>
<feature type="transmembrane region" description="Helical" evidence="6">
    <location>
        <begin position="6"/>
        <end position="35"/>
    </location>
</feature>
<dbReference type="GO" id="GO:0005886">
    <property type="term" value="C:plasma membrane"/>
    <property type="evidence" value="ECO:0007669"/>
    <property type="project" value="TreeGrafter"/>
</dbReference>
<dbReference type="OrthoDB" id="2908662at2759"/>
<dbReference type="InterPro" id="IPR023041">
    <property type="entry name" value="Glucose_rcpt_Git3-like_N"/>
</dbReference>
<dbReference type="PANTHER" id="PTHR23112:SF37">
    <property type="entry name" value="G PROTEIN-COUPLED RECEPTOR GPR1"/>
    <property type="match status" value="1"/>
</dbReference>
<dbReference type="EMBL" id="MU250539">
    <property type="protein sequence ID" value="KAG7444648.1"/>
    <property type="molecule type" value="Genomic_DNA"/>
</dbReference>
<dbReference type="CDD" id="cd00637">
    <property type="entry name" value="7tm_classA_rhodopsin-like"/>
    <property type="match status" value="1"/>
</dbReference>
<evidence type="ECO:0000256" key="2">
    <source>
        <dbReference type="ARBA" id="ARBA00022692"/>
    </source>
</evidence>
<dbReference type="GO" id="GO:0004930">
    <property type="term" value="F:G protein-coupled receptor activity"/>
    <property type="evidence" value="ECO:0007669"/>
    <property type="project" value="TreeGrafter"/>
</dbReference>
<evidence type="ECO:0000256" key="3">
    <source>
        <dbReference type="ARBA" id="ARBA00022989"/>
    </source>
</evidence>
<organism evidence="8 9">
    <name type="scientific">Guyanagaster necrorhizus</name>
    <dbReference type="NCBI Taxonomy" id="856835"/>
    <lineage>
        <taxon>Eukaryota</taxon>
        <taxon>Fungi</taxon>
        <taxon>Dikarya</taxon>
        <taxon>Basidiomycota</taxon>
        <taxon>Agaricomycotina</taxon>
        <taxon>Agaricomycetes</taxon>
        <taxon>Agaricomycetidae</taxon>
        <taxon>Agaricales</taxon>
        <taxon>Marasmiineae</taxon>
        <taxon>Physalacriaceae</taxon>
        <taxon>Guyanagaster</taxon>
    </lineage>
</organism>
<keyword evidence="4 6" id="KW-0472">Membrane</keyword>
<keyword evidence="3 6" id="KW-1133">Transmembrane helix</keyword>
<sequence length="370" mass="40940">MALSHFALALAAADFIGSTLSALGSGFIILCYVFLPVKRHYRHLLILNLAVADFMNGINNGISGAFVLAQGPLQYSAACVANGLIGQLSVQATDTSIFAIAIVTVVIVTETRDGWLSKRTRWKVAVVCASTWVLPIITSFVALGKGYYSAVSGNWCWIRTEPAYLRYVLTHAWRFLFIFSEIGLYVYLYIHLRKSFRTMNFLIANQIQVSTEASIPSHLSSVSAEPPRDPELKIHVSQTQFNKVDGDSSAEKFRPVDGPDVSDEEAPPPTPHYYPPGKSSASVRQSPIPAMDEKRQRQVARVLLLNAYPIAYIVLWIPGLCNRLVEASGHTSRVLQLMQATTQFVGFANALTYGWNENVAKSLKEAIKRW</sequence>
<dbReference type="AlphaFoldDB" id="A0A9P8AQS4"/>
<dbReference type="PANTHER" id="PTHR23112">
    <property type="entry name" value="G PROTEIN-COUPLED RECEPTOR 157-RELATED"/>
    <property type="match status" value="1"/>
</dbReference>
<comment type="subcellular location">
    <subcellularLocation>
        <location evidence="1">Membrane</location>
        <topology evidence="1">Multi-pass membrane protein</topology>
    </subcellularLocation>
</comment>
<evidence type="ECO:0000313" key="8">
    <source>
        <dbReference type="EMBL" id="KAG7444648.1"/>
    </source>
</evidence>
<protein>
    <recommendedName>
        <fullName evidence="7">G-protein coupled receptors family 1 profile domain-containing protein</fullName>
    </recommendedName>
</protein>
<keyword evidence="9" id="KW-1185">Reference proteome</keyword>